<evidence type="ECO:0000313" key="2">
    <source>
        <dbReference type="Proteomes" id="UP000294555"/>
    </source>
</evidence>
<comment type="caution">
    <text evidence="1">The sequence shown here is derived from an EMBL/GenBank/DDBJ whole genome shotgun (WGS) entry which is preliminary data.</text>
</comment>
<dbReference type="RefSeq" id="WP_132921144.1">
    <property type="nucleotide sequence ID" value="NZ_SJOI01000001.1"/>
</dbReference>
<reference evidence="1 2" key="1">
    <citation type="submission" date="2019-02" db="EMBL/GenBank/DDBJ databases">
        <title>Investigation of anaerobic lignin degradation for improved lignocellulosic biofuels.</title>
        <authorList>
            <person name="Deangelis K."/>
        </authorList>
    </citation>
    <scope>NUCLEOTIDE SEQUENCE [LARGE SCALE GENOMIC DNA]</scope>
    <source>
        <strain evidence="1 2">159R</strain>
    </source>
</reference>
<dbReference type="OrthoDB" id="329172at2"/>
<keyword evidence="2" id="KW-1185">Reference proteome</keyword>
<name>A0A4R1N561_9GAMM</name>
<protein>
    <recommendedName>
        <fullName evidence="3">PIN domain-containing protein</fullName>
    </recommendedName>
</protein>
<evidence type="ECO:0000313" key="1">
    <source>
        <dbReference type="EMBL" id="TCL02172.1"/>
    </source>
</evidence>
<organism evidence="1 2">
    <name type="scientific">Sodalis ligni</name>
    <dbReference type="NCBI Taxonomy" id="2697027"/>
    <lineage>
        <taxon>Bacteria</taxon>
        <taxon>Pseudomonadati</taxon>
        <taxon>Pseudomonadota</taxon>
        <taxon>Gammaproteobacteria</taxon>
        <taxon>Enterobacterales</taxon>
        <taxon>Bruguierivoracaceae</taxon>
        <taxon>Sodalis</taxon>
    </lineage>
</organism>
<dbReference type="AlphaFoldDB" id="A0A4R1N561"/>
<dbReference type="Proteomes" id="UP000294555">
    <property type="component" value="Unassembled WGS sequence"/>
</dbReference>
<dbReference type="InterPro" id="IPR029060">
    <property type="entry name" value="PIN-like_dom_sf"/>
</dbReference>
<dbReference type="SUPFAM" id="SSF88723">
    <property type="entry name" value="PIN domain-like"/>
    <property type="match status" value="1"/>
</dbReference>
<evidence type="ECO:0008006" key="3">
    <source>
        <dbReference type="Google" id="ProtNLM"/>
    </source>
</evidence>
<proteinExistence type="predicted"/>
<gene>
    <name evidence="1" type="ORF">EZJ58_0168</name>
</gene>
<dbReference type="Gene3D" id="3.40.50.1010">
    <property type="entry name" value="5'-nuclease"/>
    <property type="match status" value="1"/>
</dbReference>
<accession>A0A4R1N561</accession>
<dbReference type="EMBL" id="SJOI01000001">
    <property type="protein sequence ID" value="TCL02172.1"/>
    <property type="molecule type" value="Genomic_DNA"/>
</dbReference>
<sequence>MPVVQDVLVDTSVWIEHFRQNNAELVDLMMQDRVLIHPFALTELACGTPPTPRGRTLGDLALLRTCHSANQTEVRNLIEQEGLYGQGCGLVDMTLLASILITPNARLWTLDKRLATQAVRLGINWPTNAL</sequence>